<comment type="caution">
    <text evidence="1">The sequence shown here is derived from an EMBL/GenBank/DDBJ whole genome shotgun (WGS) entry which is preliminary data.</text>
</comment>
<gene>
    <name evidence="1" type="ORF">Cgig2_010757</name>
</gene>
<dbReference type="InterPro" id="IPR016024">
    <property type="entry name" value="ARM-type_fold"/>
</dbReference>
<name>A0A9Q1KKW1_9CARY</name>
<proteinExistence type="predicted"/>
<dbReference type="AlphaFoldDB" id="A0A9Q1KKW1"/>
<protein>
    <submittedName>
        <fullName evidence="1">Uncharacterized protein</fullName>
    </submittedName>
</protein>
<dbReference type="GO" id="GO:0005829">
    <property type="term" value="C:cytosol"/>
    <property type="evidence" value="ECO:0007669"/>
    <property type="project" value="TreeGrafter"/>
</dbReference>
<dbReference type="Gene3D" id="1.25.10.10">
    <property type="entry name" value="Leucine-rich Repeat Variant"/>
    <property type="match status" value="1"/>
</dbReference>
<sequence length="362" mass="40372">MRDGSNDSMSLRVRLLDPGLTYVQNMCRLLDPELESSGSFFVGNYILQLILNLPSQMGQHIQDLVCALVRRMQSCGIAGLKNSLLLVFARLVHMSVPNVGQFIDLLVNIPAEGSENSFAYVMSEWIKQQGEIQGSYQIKVTTTALALLFSTKHIELSKINVRGYLIQHVKTTAGITTRSKAKSTPERWTLMPLNAKILALLADALVEIQEQVIEHDDEDSDWEEVDANDAEIGQDLLQASAAKSFGRPSHEHLAAMAKVFENQNDGDEDELMSSVDPLNEINLANYLVDFFVKFYQSESSLFDQLFQSLTQSQQLAIQMVLNQLFVSPITSRLGIMASGPASLYLVPIMFDDKVSVDEMEDM</sequence>
<keyword evidence="2" id="KW-1185">Reference proteome</keyword>
<dbReference type="GO" id="GO:0006606">
    <property type="term" value="P:protein import into nucleus"/>
    <property type="evidence" value="ECO:0007669"/>
    <property type="project" value="TreeGrafter"/>
</dbReference>
<dbReference type="PANTHER" id="PTHR10997:SF9">
    <property type="entry name" value="IMPORTIN-9"/>
    <property type="match status" value="1"/>
</dbReference>
<dbReference type="Proteomes" id="UP001153076">
    <property type="component" value="Unassembled WGS sequence"/>
</dbReference>
<evidence type="ECO:0000313" key="2">
    <source>
        <dbReference type="Proteomes" id="UP001153076"/>
    </source>
</evidence>
<dbReference type="GO" id="GO:0005635">
    <property type="term" value="C:nuclear envelope"/>
    <property type="evidence" value="ECO:0007669"/>
    <property type="project" value="TreeGrafter"/>
</dbReference>
<dbReference type="OrthoDB" id="431626at2759"/>
<dbReference type="EMBL" id="JAKOGI010000078">
    <property type="protein sequence ID" value="KAJ8445399.1"/>
    <property type="molecule type" value="Genomic_DNA"/>
</dbReference>
<accession>A0A9Q1KKW1</accession>
<dbReference type="InterPro" id="IPR011989">
    <property type="entry name" value="ARM-like"/>
</dbReference>
<dbReference type="PANTHER" id="PTHR10997">
    <property type="entry name" value="IMPORTIN-7, 8, 11"/>
    <property type="match status" value="1"/>
</dbReference>
<dbReference type="SUPFAM" id="SSF48371">
    <property type="entry name" value="ARM repeat"/>
    <property type="match status" value="1"/>
</dbReference>
<evidence type="ECO:0000313" key="1">
    <source>
        <dbReference type="EMBL" id="KAJ8445399.1"/>
    </source>
</evidence>
<organism evidence="1 2">
    <name type="scientific">Carnegiea gigantea</name>
    <dbReference type="NCBI Taxonomy" id="171969"/>
    <lineage>
        <taxon>Eukaryota</taxon>
        <taxon>Viridiplantae</taxon>
        <taxon>Streptophyta</taxon>
        <taxon>Embryophyta</taxon>
        <taxon>Tracheophyta</taxon>
        <taxon>Spermatophyta</taxon>
        <taxon>Magnoliopsida</taxon>
        <taxon>eudicotyledons</taxon>
        <taxon>Gunneridae</taxon>
        <taxon>Pentapetalae</taxon>
        <taxon>Caryophyllales</taxon>
        <taxon>Cactineae</taxon>
        <taxon>Cactaceae</taxon>
        <taxon>Cactoideae</taxon>
        <taxon>Echinocereeae</taxon>
        <taxon>Carnegiea</taxon>
    </lineage>
</organism>
<reference evidence="1" key="1">
    <citation type="submission" date="2022-04" db="EMBL/GenBank/DDBJ databases">
        <title>Carnegiea gigantea Genome sequencing and assembly v2.</title>
        <authorList>
            <person name="Copetti D."/>
            <person name="Sanderson M.J."/>
            <person name="Burquez A."/>
            <person name="Wojciechowski M.F."/>
        </authorList>
    </citation>
    <scope>NUCLEOTIDE SEQUENCE</scope>
    <source>
        <strain evidence="1">SGP5-SGP5p</strain>
        <tissue evidence="1">Aerial part</tissue>
    </source>
</reference>